<protein>
    <recommendedName>
        <fullName evidence="2">Fibronectin type-III domain-containing protein</fullName>
    </recommendedName>
</protein>
<dbReference type="Proteomes" id="UP001189429">
    <property type="component" value="Unassembled WGS sequence"/>
</dbReference>
<reference evidence="3" key="1">
    <citation type="submission" date="2023-10" db="EMBL/GenBank/DDBJ databases">
        <authorList>
            <person name="Chen Y."/>
            <person name="Shah S."/>
            <person name="Dougan E. K."/>
            <person name="Thang M."/>
            <person name="Chan C."/>
        </authorList>
    </citation>
    <scope>NUCLEOTIDE SEQUENCE [LARGE SCALE GENOMIC DNA]</scope>
</reference>
<comment type="caution">
    <text evidence="3">The sequence shown here is derived from an EMBL/GenBank/DDBJ whole genome shotgun (WGS) entry which is preliminary data.</text>
</comment>
<feature type="domain" description="Fibronectin type-III" evidence="2">
    <location>
        <begin position="100"/>
        <end position="206"/>
    </location>
</feature>
<dbReference type="EMBL" id="CAUYUJ010011336">
    <property type="protein sequence ID" value="CAK0831577.1"/>
    <property type="molecule type" value="Genomic_DNA"/>
</dbReference>
<evidence type="ECO:0000256" key="1">
    <source>
        <dbReference type="ARBA" id="ARBA00022737"/>
    </source>
</evidence>
<evidence type="ECO:0000313" key="3">
    <source>
        <dbReference type="EMBL" id="CAK0831577.1"/>
    </source>
</evidence>
<organism evidence="3 4">
    <name type="scientific">Prorocentrum cordatum</name>
    <dbReference type="NCBI Taxonomy" id="2364126"/>
    <lineage>
        <taxon>Eukaryota</taxon>
        <taxon>Sar</taxon>
        <taxon>Alveolata</taxon>
        <taxon>Dinophyceae</taxon>
        <taxon>Prorocentrales</taxon>
        <taxon>Prorocentraceae</taxon>
        <taxon>Prorocentrum</taxon>
    </lineage>
</organism>
<name>A0ABN9SIM6_9DINO</name>
<evidence type="ECO:0000313" key="4">
    <source>
        <dbReference type="Proteomes" id="UP001189429"/>
    </source>
</evidence>
<sequence length="1355" mass="143241">MEPVVCVSRALRAITLEVMPAFLPSKWQVESLLRGSWLGGAWAPVEVDCAHVEGPAPGGPALVHVTILGLQPDTDYEFRFVHAGGGGSELLRYACRTAGRPAILEAPCCSDPKPDAITVEWRVPEPEGKDAGVLECQLQCRPDVWFSRWEEVVPKRMGDWRSGQRWAASVGGLSPDTEYMFRVRARNCAGWSSDFSAVGVGRTSERPPPPVALRQVSRLPGRAVLAFDVIDPPGAPVEDVQAEVHTGLKWRAVDQSSVQLPPVRADSLRGAPVGSRTGRVTVGELPPGVDSVVRLWAKSAAGVSAAPSEPVHCTPSCRPPPPEAMRCTARRKNSLEVEWRTRDAEGAPVTDCIVEHCKAGDVFAVWHEVPKADVRRVSGKPNSASWSARLEGLDAETRYLVRVAAGNKVGWSEDVHRPVECQTAVRPPAPCAIRCASYALTEVTLEFDVPMERAQAAGVEAVSAIRVERSGMLQWIPAPEATVAFAAPSAEAWWPSSQEGHGGPGVARCCATVSELTPGTWYTFRVWVGNEIGWSRDIPPTVECHTALLPEAPVRLQARACGLHSLQTQWHAVGTQGAPLIDCEVQLREDSVLTSWDWQPARGGETLRRRGGRSSTRWGQLCDGLRPATAYVLRVRASNAVGWSGWSAEATARTPSAPCITVCTARPTDREVEVEVRVPDPEGAPVRACLVSCAVSGRKALGLRAGKGSWSARLPALADTGSQLRGLSACAMNAAGCSLKAEPGPVPVFTGLEAGGPAEQSSAVRCCVAALLEDELARQRAAHSDLEALVQAADAADDAPRGEALRRRLAVLEAAARTARQLRGRIEPAQPEEGQGFGSWADRCRAVLKAGGTADPGAWAAADELSQAERLLEGFELLAEGGVWLEQLGRHLLEPLWGRICGHAEASPKSARVFQMWARQRQDWSQRFDRQLLNLWQDALQTALQLLSAVASGGDARAAAENLRRDASALLSMREACDEQLRKLRSAVERLEQVTADGSAAQSFDEVTVLDKISQTALSVLLSAVMPVPGSLELGVVSIGALWLEDDAAGRHVAVEHSKDSGAEGPLQRFGQRPGARAAALLQEWAAGGHGDSVLVHNATARRVTVKLLDREEGMAARTYSKMQRAHPMVRVVSKAISGFVGDEATAAALLLEVAPADVEALRLPSGPGGGGAPAGDGAGAGRPGGCEVGAAAGGEASPQAFDLEFAYGAAGQTESAVGRFPVHAGSAISFVCLNREVLINNVDAATGADAPQGPVALANHGAEAVTFRFFAGGGQHLRRLFEKPLLVATLAAGEQRTVAVPAAAGAAGAGAEGAAAGAEDPRADGLLDVEVLSASGKTLCNARRGQTITYEGSL</sequence>
<accession>A0ABN9SIM6</accession>
<dbReference type="CDD" id="cd00063">
    <property type="entry name" value="FN3"/>
    <property type="match status" value="4"/>
</dbReference>
<dbReference type="SUPFAM" id="SSF49265">
    <property type="entry name" value="Fibronectin type III"/>
    <property type="match status" value="3"/>
</dbReference>
<feature type="domain" description="Fibronectin type-III" evidence="2">
    <location>
        <begin position="552"/>
        <end position="657"/>
    </location>
</feature>
<gene>
    <name evidence="3" type="ORF">PCOR1329_LOCUS29872</name>
</gene>
<dbReference type="InterPro" id="IPR003961">
    <property type="entry name" value="FN3_dom"/>
</dbReference>
<dbReference type="InterPro" id="IPR013783">
    <property type="entry name" value="Ig-like_fold"/>
</dbReference>
<keyword evidence="4" id="KW-1185">Reference proteome</keyword>
<dbReference type="Pfam" id="PF00041">
    <property type="entry name" value="fn3"/>
    <property type="match status" value="2"/>
</dbReference>
<dbReference type="SMART" id="SM00060">
    <property type="entry name" value="FN3"/>
    <property type="match status" value="5"/>
</dbReference>
<proteinExistence type="predicted"/>
<dbReference type="InterPro" id="IPR050964">
    <property type="entry name" value="Striated_Muscle_Regulatory"/>
</dbReference>
<dbReference type="PROSITE" id="PS50853">
    <property type="entry name" value="FN3"/>
    <property type="match status" value="3"/>
</dbReference>
<keyword evidence="1" id="KW-0677">Repeat</keyword>
<dbReference type="Gene3D" id="2.60.40.10">
    <property type="entry name" value="Immunoglobulins"/>
    <property type="match status" value="4"/>
</dbReference>
<dbReference type="PANTHER" id="PTHR13817:SF73">
    <property type="entry name" value="FIBRONECTIN TYPE-III DOMAIN-CONTAINING PROTEIN"/>
    <property type="match status" value="1"/>
</dbReference>
<dbReference type="PANTHER" id="PTHR13817">
    <property type="entry name" value="TITIN"/>
    <property type="match status" value="1"/>
</dbReference>
<evidence type="ECO:0000259" key="2">
    <source>
        <dbReference type="PROSITE" id="PS50853"/>
    </source>
</evidence>
<feature type="domain" description="Fibronectin type-III" evidence="2">
    <location>
        <begin position="321"/>
        <end position="428"/>
    </location>
</feature>
<dbReference type="InterPro" id="IPR036116">
    <property type="entry name" value="FN3_sf"/>
</dbReference>